<evidence type="ECO:0000313" key="3">
    <source>
        <dbReference type="Proteomes" id="UP001482620"/>
    </source>
</evidence>
<name>A0ABV0V5S1_9TELE</name>
<comment type="caution">
    <text evidence="2">The sequence shown here is derived from an EMBL/GenBank/DDBJ whole genome shotgun (WGS) entry which is preliminary data.</text>
</comment>
<keyword evidence="3" id="KW-1185">Reference proteome</keyword>
<dbReference type="EMBL" id="JAHRIQ010095042">
    <property type="protein sequence ID" value="MEQ2252446.1"/>
    <property type="molecule type" value="Genomic_DNA"/>
</dbReference>
<gene>
    <name evidence="2" type="ORF">ILYODFUR_021812</name>
</gene>
<sequence>MAKLYSRLISWCWDPQPWITACESSQLRPRLYDAEWSSFPGLKEGQRDRGTVVAAVVCSSAGRQSESPLHPHLQSHSVYSSWKYHYFLLSSVPVPVLFLHPCLILWFGRGDRRPVHTQMTFLCSSLVPFICSTKLDQPLPQRLLMPPIGLELLPWPSWK</sequence>
<proteinExistence type="predicted"/>
<feature type="transmembrane region" description="Helical" evidence="1">
    <location>
        <begin position="84"/>
        <end position="107"/>
    </location>
</feature>
<keyword evidence="1" id="KW-1133">Transmembrane helix</keyword>
<keyword evidence="1" id="KW-0812">Transmembrane</keyword>
<evidence type="ECO:0000313" key="2">
    <source>
        <dbReference type="EMBL" id="MEQ2252446.1"/>
    </source>
</evidence>
<organism evidence="2 3">
    <name type="scientific">Ilyodon furcidens</name>
    <name type="common">goldbreast splitfin</name>
    <dbReference type="NCBI Taxonomy" id="33524"/>
    <lineage>
        <taxon>Eukaryota</taxon>
        <taxon>Metazoa</taxon>
        <taxon>Chordata</taxon>
        <taxon>Craniata</taxon>
        <taxon>Vertebrata</taxon>
        <taxon>Euteleostomi</taxon>
        <taxon>Actinopterygii</taxon>
        <taxon>Neopterygii</taxon>
        <taxon>Teleostei</taxon>
        <taxon>Neoteleostei</taxon>
        <taxon>Acanthomorphata</taxon>
        <taxon>Ovalentaria</taxon>
        <taxon>Atherinomorphae</taxon>
        <taxon>Cyprinodontiformes</taxon>
        <taxon>Goodeidae</taxon>
        <taxon>Ilyodon</taxon>
    </lineage>
</organism>
<reference evidence="2 3" key="1">
    <citation type="submission" date="2021-06" db="EMBL/GenBank/DDBJ databases">
        <authorList>
            <person name="Palmer J.M."/>
        </authorList>
    </citation>
    <scope>NUCLEOTIDE SEQUENCE [LARGE SCALE GENOMIC DNA]</scope>
    <source>
        <strain evidence="3">if_2019</strain>
        <tissue evidence="2">Muscle</tissue>
    </source>
</reference>
<keyword evidence="1" id="KW-0472">Membrane</keyword>
<accession>A0ABV0V5S1</accession>
<dbReference type="Proteomes" id="UP001482620">
    <property type="component" value="Unassembled WGS sequence"/>
</dbReference>
<protein>
    <submittedName>
        <fullName evidence="2">Uncharacterized protein</fullName>
    </submittedName>
</protein>
<evidence type="ECO:0000256" key="1">
    <source>
        <dbReference type="SAM" id="Phobius"/>
    </source>
</evidence>